<keyword evidence="1" id="KW-0812">Transmembrane</keyword>
<accession>A0A1Y2CVI1</accession>
<dbReference type="EMBL" id="MCGO01000007">
    <property type="protein sequence ID" value="ORY50355.1"/>
    <property type="molecule type" value="Genomic_DNA"/>
</dbReference>
<name>A0A1Y2CVI1_9FUNG</name>
<reference evidence="2 3" key="1">
    <citation type="submission" date="2016-07" db="EMBL/GenBank/DDBJ databases">
        <title>Pervasive Adenine N6-methylation of Active Genes in Fungi.</title>
        <authorList>
            <consortium name="DOE Joint Genome Institute"/>
            <person name="Mondo S.J."/>
            <person name="Dannebaum R.O."/>
            <person name="Kuo R.C."/>
            <person name="Labutti K."/>
            <person name="Haridas S."/>
            <person name="Kuo A."/>
            <person name="Salamov A."/>
            <person name="Ahrendt S.R."/>
            <person name="Lipzen A."/>
            <person name="Sullivan W."/>
            <person name="Andreopoulos W.B."/>
            <person name="Clum A."/>
            <person name="Lindquist E."/>
            <person name="Daum C."/>
            <person name="Ramamoorthy G.K."/>
            <person name="Gryganskyi A."/>
            <person name="Culley D."/>
            <person name="Magnuson J.K."/>
            <person name="James T.Y."/>
            <person name="O'Malley M.A."/>
            <person name="Stajich J.E."/>
            <person name="Spatafora J.W."/>
            <person name="Visel A."/>
            <person name="Grigoriev I.V."/>
        </authorList>
    </citation>
    <scope>NUCLEOTIDE SEQUENCE [LARGE SCALE GENOMIC DNA]</scope>
    <source>
        <strain evidence="2 3">JEL800</strain>
    </source>
</reference>
<dbReference type="Proteomes" id="UP000193642">
    <property type="component" value="Unassembled WGS sequence"/>
</dbReference>
<evidence type="ECO:0000313" key="3">
    <source>
        <dbReference type="Proteomes" id="UP000193642"/>
    </source>
</evidence>
<keyword evidence="1" id="KW-0472">Membrane</keyword>
<evidence type="ECO:0000313" key="2">
    <source>
        <dbReference type="EMBL" id="ORY50355.1"/>
    </source>
</evidence>
<keyword evidence="1" id="KW-1133">Transmembrane helix</keyword>
<keyword evidence="3" id="KW-1185">Reference proteome</keyword>
<comment type="caution">
    <text evidence="2">The sequence shown here is derived from an EMBL/GenBank/DDBJ whole genome shotgun (WGS) entry which is preliminary data.</text>
</comment>
<protein>
    <submittedName>
        <fullName evidence="2">Uncharacterized protein</fullName>
    </submittedName>
</protein>
<feature type="transmembrane region" description="Helical" evidence="1">
    <location>
        <begin position="46"/>
        <end position="67"/>
    </location>
</feature>
<proteinExistence type="predicted"/>
<gene>
    <name evidence="2" type="ORF">BCR33DRAFT_527525</name>
</gene>
<dbReference type="AlphaFoldDB" id="A0A1Y2CVI1"/>
<organism evidence="2 3">
    <name type="scientific">Rhizoclosmatium globosum</name>
    <dbReference type="NCBI Taxonomy" id="329046"/>
    <lineage>
        <taxon>Eukaryota</taxon>
        <taxon>Fungi</taxon>
        <taxon>Fungi incertae sedis</taxon>
        <taxon>Chytridiomycota</taxon>
        <taxon>Chytridiomycota incertae sedis</taxon>
        <taxon>Chytridiomycetes</taxon>
        <taxon>Chytridiales</taxon>
        <taxon>Chytriomycetaceae</taxon>
        <taxon>Rhizoclosmatium</taxon>
    </lineage>
</organism>
<sequence>MNRQRVRESSYITVLLLSSQLGFFPSQWVGLAATKAYEPTAGARKFIHHCIVVVFTTGIFPFALGICEPPVSLAHKSCFPAFWTFNYCWFSGLSASRTSLAHLGSRLHISVRSSRT</sequence>
<evidence type="ECO:0000256" key="1">
    <source>
        <dbReference type="SAM" id="Phobius"/>
    </source>
</evidence>